<keyword evidence="1" id="KW-0732">Signal</keyword>
<reference evidence="2 3" key="1">
    <citation type="submission" date="2016-10" db="EMBL/GenBank/DDBJ databases">
        <authorList>
            <person name="de Groot N.N."/>
        </authorList>
    </citation>
    <scope>NUCLEOTIDE SEQUENCE [LARGE SCALE GENOMIC DNA]</scope>
    <source>
        <strain evidence="2 3">PYCC 4715</strain>
    </source>
</reference>
<gene>
    <name evidence="2" type="ORF">SAMEA4029009_CIC11G00000000216</name>
</gene>
<dbReference type="EMBL" id="LT635764">
    <property type="protein sequence ID" value="SGZ48702.1"/>
    <property type="molecule type" value="Genomic_DNA"/>
</dbReference>
<accession>A0A1L0BB52</accession>
<proteinExistence type="predicted"/>
<name>A0A1L0BB52_9ASCO</name>
<protein>
    <submittedName>
        <fullName evidence="2">CIC11C00000000216</fullName>
    </submittedName>
</protein>
<organism evidence="2 3">
    <name type="scientific">Sungouiella intermedia</name>
    <dbReference type="NCBI Taxonomy" id="45354"/>
    <lineage>
        <taxon>Eukaryota</taxon>
        <taxon>Fungi</taxon>
        <taxon>Dikarya</taxon>
        <taxon>Ascomycota</taxon>
        <taxon>Saccharomycotina</taxon>
        <taxon>Pichiomycetes</taxon>
        <taxon>Metschnikowiaceae</taxon>
        <taxon>Sungouiella</taxon>
    </lineage>
</organism>
<evidence type="ECO:0000313" key="3">
    <source>
        <dbReference type="Proteomes" id="UP000182259"/>
    </source>
</evidence>
<evidence type="ECO:0000313" key="2">
    <source>
        <dbReference type="EMBL" id="SGZ48702.1"/>
    </source>
</evidence>
<evidence type="ECO:0000256" key="1">
    <source>
        <dbReference type="SAM" id="SignalP"/>
    </source>
</evidence>
<feature type="signal peptide" evidence="1">
    <location>
        <begin position="1"/>
        <end position="17"/>
    </location>
</feature>
<dbReference type="Proteomes" id="UP000182259">
    <property type="component" value="Chromosome I"/>
</dbReference>
<dbReference type="AlphaFoldDB" id="A0A1L0BB52"/>
<sequence>MLLMSFNSLIWLSICLALFIPLFVPNLVPSTAFSPNLVLSSVESDKIHQPQAYNASRTHDAVFDFSKEINDNMKNLTNSVLAKVKPLFLYVTSDDLDLHTLNTQTALNLLRTSPPFSTNSTFKSLQVAPILSMDQYFLDLLFSVTLPSTLRSFLATIDQRFLNRFQLLEGPVAAFVMEVSSKTSEKSEKKSSQILDTFASFWNSASTLPQLLHSTFCTYNPNSTQGYCMLMEGHNKIHLSTLSGLSKRDGIEDHAASEVFNSQVLRQVQNKLESVAHKVSSGAEYLADDPQAYLDDLDERVDNRIKEVERKVLRKTQKLTTIPGKIDVAVDNQVRKLAESRLVIHEDDDVEDILPWYHLERNDGDEGNDITIYETRDRPFHFSKREQADITIPLSLLLVGKNTPRHKLFQNVVKQSTDLSLKKRDCVPVTWYNVFHHSVFGNYEFCE</sequence>
<feature type="chain" id="PRO_5011978513" evidence="1">
    <location>
        <begin position="18"/>
        <end position="447"/>
    </location>
</feature>